<comment type="caution">
    <text evidence="2">The sequence shown here is derived from an EMBL/GenBank/DDBJ whole genome shotgun (WGS) entry which is preliminary data.</text>
</comment>
<dbReference type="Gene3D" id="3.40.630.30">
    <property type="match status" value="1"/>
</dbReference>
<accession>A0A329BGX8</accession>
<dbReference type="SUPFAM" id="SSF55729">
    <property type="entry name" value="Acyl-CoA N-acyltransferases (Nat)"/>
    <property type="match status" value="1"/>
</dbReference>
<sequence length="198" mass="22325">MPFESNRILFEVGRYCAIELVYDDLPVIQKFLEDNPAYFLSAEGCLPTKTQAEEEFESELPEEWAFTSKRAIAFVDGNKELTAFATTVSDLFVDGVWHIGLFILSTDKHGQGVARHLYDGLENWLKGSGAKWLRLGVIVGNARAERFWERNGYLEARRRHGVAMKNATHTLRVMIKPIGEAGLSEYLSLVSRDRPGSA</sequence>
<evidence type="ECO:0000313" key="3">
    <source>
        <dbReference type="Proteomes" id="UP000248918"/>
    </source>
</evidence>
<dbReference type="PROSITE" id="PS51186">
    <property type="entry name" value="GNAT"/>
    <property type="match status" value="1"/>
</dbReference>
<reference evidence="2 3" key="1">
    <citation type="submission" date="2018-06" db="EMBL/GenBank/DDBJ databases">
        <title>Genomic Encyclopedia of Type Strains, Phase III (KMG-III): the genomes of soil and plant-associated and newly described type strains.</title>
        <authorList>
            <person name="Whitman W."/>
        </authorList>
    </citation>
    <scope>NUCLEOTIDE SEQUENCE [LARGE SCALE GENOMIC DNA]</scope>
    <source>
        <strain evidence="2 3">LMG 23644</strain>
    </source>
</reference>
<dbReference type="EMBL" id="QLTK01000030">
    <property type="protein sequence ID" value="RAS21192.1"/>
    <property type="molecule type" value="Genomic_DNA"/>
</dbReference>
<keyword evidence="2" id="KW-0808">Transferase</keyword>
<dbReference type="InterPro" id="IPR016181">
    <property type="entry name" value="Acyl_CoA_acyltransferase"/>
</dbReference>
<gene>
    <name evidence="2" type="ORF">BX591_13021</name>
</gene>
<proteinExistence type="predicted"/>
<dbReference type="InterPro" id="IPR000182">
    <property type="entry name" value="GNAT_dom"/>
</dbReference>
<evidence type="ECO:0000313" key="2">
    <source>
        <dbReference type="EMBL" id="RAS21192.1"/>
    </source>
</evidence>
<evidence type="ECO:0000259" key="1">
    <source>
        <dbReference type="PROSITE" id="PS51186"/>
    </source>
</evidence>
<organism evidence="2 3">
    <name type="scientific">Paraburkholderia bryophila</name>
    <dbReference type="NCBI Taxonomy" id="420952"/>
    <lineage>
        <taxon>Bacteria</taxon>
        <taxon>Pseudomonadati</taxon>
        <taxon>Pseudomonadota</taxon>
        <taxon>Betaproteobacteria</taxon>
        <taxon>Burkholderiales</taxon>
        <taxon>Burkholderiaceae</taxon>
        <taxon>Paraburkholderia</taxon>
    </lineage>
</organism>
<feature type="domain" description="N-acetyltransferase" evidence="1">
    <location>
        <begin position="20"/>
        <end position="179"/>
    </location>
</feature>
<dbReference type="AlphaFoldDB" id="A0A329BGX8"/>
<protein>
    <submittedName>
        <fullName evidence="2">Acetyltransferase (GNAT) family protein</fullName>
    </submittedName>
</protein>
<dbReference type="GO" id="GO:0016747">
    <property type="term" value="F:acyltransferase activity, transferring groups other than amino-acyl groups"/>
    <property type="evidence" value="ECO:0007669"/>
    <property type="project" value="InterPro"/>
</dbReference>
<dbReference type="CDD" id="cd04301">
    <property type="entry name" value="NAT_SF"/>
    <property type="match status" value="1"/>
</dbReference>
<name>A0A329BGX8_9BURK</name>
<dbReference type="Proteomes" id="UP000248918">
    <property type="component" value="Unassembled WGS sequence"/>
</dbReference>
<dbReference type="RefSeq" id="WP_167444639.1">
    <property type="nucleotide sequence ID" value="NZ_CADFFP010000001.1"/>
</dbReference>
<dbReference type="Pfam" id="PF00583">
    <property type="entry name" value="Acetyltransf_1"/>
    <property type="match status" value="1"/>
</dbReference>